<dbReference type="EMBL" id="JAPWDV010000003">
    <property type="protein sequence ID" value="KAJ6217426.1"/>
    <property type="molecule type" value="Genomic_DNA"/>
</dbReference>
<evidence type="ECO:0000256" key="7">
    <source>
        <dbReference type="RuleBase" id="RU004560"/>
    </source>
</evidence>
<dbReference type="GO" id="GO:0032154">
    <property type="term" value="C:cleavage furrow"/>
    <property type="evidence" value="ECO:0007669"/>
    <property type="project" value="UniProtKB-SubCell"/>
</dbReference>
<dbReference type="AlphaFoldDB" id="A0A9Q0M1M0"/>
<name>A0A9Q0M1M0_BLOTA</name>
<evidence type="ECO:0000313" key="10">
    <source>
        <dbReference type="EMBL" id="KAJ6217426.1"/>
    </source>
</evidence>
<dbReference type="InterPro" id="IPR030379">
    <property type="entry name" value="G_SEPTIN_dom"/>
</dbReference>
<evidence type="ECO:0000256" key="5">
    <source>
        <dbReference type="ARBA" id="ARBA00023134"/>
    </source>
</evidence>
<evidence type="ECO:0000256" key="1">
    <source>
        <dbReference type="ARBA" id="ARBA00004626"/>
    </source>
</evidence>
<evidence type="ECO:0000256" key="8">
    <source>
        <dbReference type="SAM" id="MobiDB-lite"/>
    </source>
</evidence>
<dbReference type="SUPFAM" id="SSF52540">
    <property type="entry name" value="P-loop containing nucleoside triphosphate hydrolases"/>
    <property type="match status" value="1"/>
</dbReference>
<dbReference type="PIRSF" id="PIRSF006698">
    <property type="entry name" value="Septin"/>
    <property type="match status" value="1"/>
</dbReference>
<dbReference type="PANTHER" id="PTHR18884">
    <property type="entry name" value="SEPTIN"/>
    <property type="match status" value="1"/>
</dbReference>
<comment type="caution">
    <text evidence="10">The sequence shown here is derived from an EMBL/GenBank/DDBJ whole genome shotgun (WGS) entry which is preliminary data.</text>
</comment>
<dbReference type="GO" id="GO:0005856">
    <property type="term" value="C:cytoskeleton"/>
    <property type="evidence" value="ECO:0007669"/>
    <property type="project" value="UniProtKB-ARBA"/>
</dbReference>
<evidence type="ECO:0000256" key="6">
    <source>
        <dbReference type="ARBA" id="ARBA00023306"/>
    </source>
</evidence>
<dbReference type="CDD" id="cd01850">
    <property type="entry name" value="CDC_Septin"/>
    <property type="match status" value="1"/>
</dbReference>
<proteinExistence type="inferred from homology"/>
<dbReference type="FunFam" id="3.40.50.300:FF:000162">
    <property type="entry name" value="septin-7 isoform X1"/>
    <property type="match status" value="1"/>
</dbReference>
<keyword evidence="2" id="KW-0132">Cell division</keyword>
<keyword evidence="4" id="KW-0175">Coiled coil</keyword>
<comment type="subcellular location">
    <subcellularLocation>
        <location evidence="1">Cleavage furrow</location>
    </subcellularLocation>
</comment>
<organism evidence="10 11">
    <name type="scientific">Blomia tropicalis</name>
    <name type="common">Mite</name>
    <dbReference type="NCBI Taxonomy" id="40697"/>
    <lineage>
        <taxon>Eukaryota</taxon>
        <taxon>Metazoa</taxon>
        <taxon>Ecdysozoa</taxon>
        <taxon>Arthropoda</taxon>
        <taxon>Chelicerata</taxon>
        <taxon>Arachnida</taxon>
        <taxon>Acari</taxon>
        <taxon>Acariformes</taxon>
        <taxon>Sarcoptiformes</taxon>
        <taxon>Astigmata</taxon>
        <taxon>Glycyphagoidea</taxon>
        <taxon>Echimyopodidae</taxon>
        <taxon>Blomia</taxon>
    </lineage>
</organism>
<dbReference type="OMA" id="IDINFME"/>
<dbReference type="GO" id="GO:0005525">
    <property type="term" value="F:GTP binding"/>
    <property type="evidence" value="ECO:0007669"/>
    <property type="project" value="UniProtKB-KW"/>
</dbReference>
<dbReference type="PROSITE" id="PS51719">
    <property type="entry name" value="G_SEPTIN"/>
    <property type="match status" value="1"/>
</dbReference>
<keyword evidence="6" id="KW-0131">Cell cycle</keyword>
<protein>
    <recommendedName>
        <fullName evidence="9">Septin-type G domain-containing protein</fullName>
    </recommendedName>
</protein>
<dbReference type="InterPro" id="IPR016491">
    <property type="entry name" value="Septin"/>
</dbReference>
<gene>
    <name evidence="10" type="ORF">RDWZM_008583</name>
</gene>
<feature type="domain" description="Septin-type G" evidence="9">
    <location>
        <begin position="83"/>
        <end position="353"/>
    </location>
</feature>
<comment type="similarity">
    <text evidence="7">Belongs to the TRAFAC class TrmE-Era-EngA-EngB-Septin-like GTPase superfamily. Septin GTPase family.</text>
</comment>
<dbReference type="GO" id="GO:0051301">
    <property type="term" value="P:cell division"/>
    <property type="evidence" value="ECO:0007669"/>
    <property type="project" value="UniProtKB-KW"/>
</dbReference>
<dbReference type="Gene3D" id="3.40.50.300">
    <property type="entry name" value="P-loop containing nucleotide triphosphate hydrolases"/>
    <property type="match status" value="1"/>
</dbReference>
<sequence length="353" mass="40594">MNTIERSLKKFTTRTEEFIVNKCTPTKINTPRRIHFDSKSSTSDDDDRDNTLNIDSKMEPLNKQESLYVISLSQQIRTKFLSKPFEFTLMVVGQSGLGKSTFINSLFPNISADETCTTESIVSCPETTSIQTSKYKLIENDVSVNLTIVDTPGFGDYINNSDCIDPIENFIDEKYEEYFIAESSIYPRNIIDQRVHCCLYFISPTGRAMKQIDINFMEKLHRKSPIIPLIAKADSLTKNDLSKFKQKILETMDSVGIQMYPFPDAPVDNSSLDQYRDLKSRIPFGVVGHDSFFEKDDQSIRCRQYPWGMVEIDNLDHCDTKAFSDLFIKHSLVDLISRTADFYENFRAKKLLE</sequence>
<evidence type="ECO:0000256" key="2">
    <source>
        <dbReference type="ARBA" id="ARBA00022618"/>
    </source>
</evidence>
<evidence type="ECO:0000256" key="3">
    <source>
        <dbReference type="ARBA" id="ARBA00022741"/>
    </source>
</evidence>
<dbReference type="Pfam" id="PF00735">
    <property type="entry name" value="Septin"/>
    <property type="match status" value="1"/>
</dbReference>
<evidence type="ECO:0000256" key="4">
    <source>
        <dbReference type="ARBA" id="ARBA00023054"/>
    </source>
</evidence>
<keyword evidence="5 7" id="KW-0342">GTP-binding</keyword>
<accession>A0A9Q0M1M0</accession>
<evidence type="ECO:0000313" key="11">
    <source>
        <dbReference type="Proteomes" id="UP001142055"/>
    </source>
</evidence>
<reference evidence="10" key="1">
    <citation type="submission" date="2022-12" db="EMBL/GenBank/DDBJ databases">
        <title>Genome assemblies of Blomia tropicalis.</title>
        <authorList>
            <person name="Cui Y."/>
        </authorList>
    </citation>
    <scope>NUCLEOTIDE SEQUENCE</scope>
    <source>
        <tissue evidence="10">Adult mites</tissue>
    </source>
</reference>
<dbReference type="InterPro" id="IPR027417">
    <property type="entry name" value="P-loop_NTPase"/>
</dbReference>
<keyword evidence="3 7" id="KW-0547">Nucleotide-binding</keyword>
<feature type="region of interest" description="Disordered" evidence="8">
    <location>
        <begin position="32"/>
        <end position="54"/>
    </location>
</feature>
<dbReference type="Proteomes" id="UP001142055">
    <property type="component" value="Chromosome 3"/>
</dbReference>
<keyword evidence="11" id="KW-1185">Reference proteome</keyword>
<evidence type="ECO:0000259" key="9">
    <source>
        <dbReference type="PROSITE" id="PS51719"/>
    </source>
</evidence>